<feature type="region of interest" description="Disordered" evidence="1">
    <location>
        <begin position="59"/>
        <end position="106"/>
    </location>
</feature>
<feature type="compositionally biased region" description="Basic and acidic residues" evidence="1">
    <location>
        <begin position="128"/>
        <end position="144"/>
    </location>
</feature>
<accession>A0A9P7Z671</accession>
<feature type="region of interest" description="Disordered" evidence="1">
    <location>
        <begin position="121"/>
        <end position="175"/>
    </location>
</feature>
<proteinExistence type="predicted"/>
<comment type="caution">
    <text evidence="3">The sequence shown here is derived from an EMBL/GenBank/DDBJ whole genome shotgun (WGS) entry which is preliminary data.</text>
</comment>
<evidence type="ECO:0000256" key="1">
    <source>
        <dbReference type="SAM" id="MobiDB-lite"/>
    </source>
</evidence>
<keyword evidence="2" id="KW-0732">Signal</keyword>
<keyword evidence="4" id="KW-1185">Reference proteome</keyword>
<dbReference type="AlphaFoldDB" id="A0A9P7Z671"/>
<evidence type="ECO:0000313" key="4">
    <source>
        <dbReference type="Proteomes" id="UP000887226"/>
    </source>
</evidence>
<name>A0A9P7Z671_9HELO</name>
<feature type="compositionally biased region" description="Basic and acidic residues" evidence="1">
    <location>
        <begin position="93"/>
        <end position="106"/>
    </location>
</feature>
<gene>
    <name evidence="3" type="ORF">BJ878DRAFT_540394</name>
</gene>
<feature type="signal peptide" evidence="2">
    <location>
        <begin position="1"/>
        <end position="19"/>
    </location>
</feature>
<feature type="compositionally biased region" description="Basic and acidic residues" evidence="1">
    <location>
        <begin position="166"/>
        <end position="175"/>
    </location>
</feature>
<evidence type="ECO:0000256" key="2">
    <source>
        <dbReference type="SAM" id="SignalP"/>
    </source>
</evidence>
<reference evidence="3" key="1">
    <citation type="journal article" date="2021" name="IMA Fungus">
        <title>Genomic characterization of three marine fungi, including Emericellopsis atlantica sp. nov. with signatures of a generalist lifestyle and marine biomass degradation.</title>
        <authorList>
            <person name="Hagestad O.C."/>
            <person name="Hou L."/>
            <person name="Andersen J.H."/>
            <person name="Hansen E.H."/>
            <person name="Altermark B."/>
            <person name="Li C."/>
            <person name="Kuhnert E."/>
            <person name="Cox R.J."/>
            <person name="Crous P.W."/>
            <person name="Spatafora J.W."/>
            <person name="Lail K."/>
            <person name="Amirebrahimi M."/>
            <person name="Lipzen A."/>
            <person name="Pangilinan J."/>
            <person name="Andreopoulos W."/>
            <person name="Hayes R.D."/>
            <person name="Ng V."/>
            <person name="Grigoriev I.V."/>
            <person name="Jackson S.A."/>
            <person name="Sutton T.D.S."/>
            <person name="Dobson A.D.W."/>
            <person name="Rama T."/>
        </authorList>
    </citation>
    <scope>NUCLEOTIDE SEQUENCE</scope>
    <source>
        <strain evidence="3">TRa3180A</strain>
    </source>
</reference>
<dbReference type="EMBL" id="MU253808">
    <property type="protein sequence ID" value="KAG9246353.1"/>
    <property type="molecule type" value="Genomic_DNA"/>
</dbReference>
<organism evidence="3 4">
    <name type="scientific">Calycina marina</name>
    <dbReference type="NCBI Taxonomy" id="1763456"/>
    <lineage>
        <taxon>Eukaryota</taxon>
        <taxon>Fungi</taxon>
        <taxon>Dikarya</taxon>
        <taxon>Ascomycota</taxon>
        <taxon>Pezizomycotina</taxon>
        <taxon>Leotiomycetes</taxon>
        <taxon>Helotiales</taxon>
        <taxon>Pezizellaceae</taxon>
        <taxon>Calycina</taxon>
    </lineage>
</organism>
<sequence length="175" mass="20075">MPALFTLVTTLVLAHFALSIPSSIGVGFGSLDSWQRDAQLQPPGMERISIDRNARYSAEPDGLDWDRRNSATTDEQDWGKRRTASLPGMKNWCRRDSETTDEQDWGKERNVYLLKRDWPIGSRTPGIDFKDTENPNWPKWDKKRSSDRKRNKGMESASDTPWSRRSKADDFPTGV</sequence>
<protein>
    <submittedName>
        <fullName evidence="3">Uncharacterized protein</fullName>
    </submittedName>
</protein>
<evidence type="ECO:0000313" key="3">
    <source>
        <dbReference type="EMBL" id="KAG9246353.1"/>
    </source>
</evidence>
<dbReference type="Proteomes" id="UP000887226">
    <property type="component" value="Unassembled WGS sequence"/>
</dbReference>
<feature type="chain" id="PRO_5040459480" evidence="2">
    <location>
        <begin position="20"/>
        <end position="175"/>
    </location>
</feature>